<dbReference type="PANTHER" id="PTHR48013:SF9">
    <property type="entry name" value="DUAL SPECIFICITY MITOGEN-ACTIVATED PROTEIN KINASE KINASE 5"/>
    <property type="match status" value="1"/>
</dbReference>
<dbReference type="STRING" id="1169540.A0A0G4GVM4"/>
<dbReference type="SMART" id="SM00220">
    <property type="entry name" value="S_TKc"/>
    <property type="match status" value="1"/>
</dbReference>
<dbReference type="PRINTS" id="PR00109">
    <property type="entry name" value="TYRKINASE"/>
</dbReference>
<dbReference type="OrthoDB" id="10252354at2759"/>
<evidence type="ECO:0000256" key="6">
    <source>
        <dbReference type="ARBA" id="ARBA00038999"/>
    </source>
</evidence>
<evidence type="ECO:0000259" key="11">
    <source>
        <dbReference type="PROSITE" id="PS50011"/>
    </source>
</evidence>
<evidence type="ECO:0000256" key="5">
    <source>
        <dbReference type="ARBA" id="ARBA00038035"/>
    </source>
</evidence>
<proteinExistence type="inferred from homology"/>
<keyword evidence="1" id="KW-0808">Transferase</keyword>
<feature type="binding site" evidence="10">
    <location>
        <position position="84"/>
    </location>
    <ligand>
        <name>ATP</name>
        <dbReference type="ChEBI" id="CHEBI:30616"/>
    </ligand>
</feature>
<evidence type="ECO:0000256" key="4">
    <source>
        <dbReference type="ARBA" id="ARBA00022840"/>
    </source>
</evidence>
<dbReference type="PROSITE" id="PS50011">
    <property type="entry name" value="PROTEIN_KINASE_DOM"/>
    <property type="match status" value="1"/>
</dbReference>
<dbReference type="InterPro" id="IPR000719">
    <property type="entry name" value="Prot_kinase_dom"/>
</dbReference>
<comment type="catalytic activity">
    <reaction evidence="7">
        <text>L-seryl-[protein] + ATP = O-phospho-L-seryl-[protein] + ADP + H(+)</text>
        <dbReference type="Rhea" id="RHEA:17989"/>
        <dbReference type="Rhea" id="RHEA-COMP:9863"/>
        <dbReference type="Rhea" id="RHEA-COMP:11604"/>
        <dbReference type="ChEBI" id="CHEBI:15378"/>
        <dbReference type="ChEBI" id="CHEBI:29999"/>
        <dbReference type="ChEBI" id="CHEBI:30616"/>
        <dbReference type="ChEBI" id="CHEBI:83421"/>
        <dbReference type="ChEBI" id="CHEBI:456216"/>
        <dbReference type="EC" id="2.7.12.2"/>
    </reaction>
</comment>
<gene>
    <name evidence="12" type="ORF">Vbra_6377</name>
</gene>
<reference evidence="12 13" key="1">
    <citation type="submission" date="2014-11" db="EMBL/GenBank/DDBJ databases">
        <authorList>
            <person name="Zhu J."/>
            <person name="Qi W."/>
            <person name="Song R."/>
        </authorList>
    </citation>
    <scope>NUCLEOTIDE SEQUENCE [LARGE SCALE GENOMIC DNA]</scope>
</reference>
<dbReference type="Pfam" id="PF00069">
    <property type="entry name" value="Pkinase"/>
    <property type="match status" value="1"/>
</dbReference>
<dbReference type="SUPFAM" id="SSF56112">
    <property type="entry name" value="Protein kinase-like (PK-like)"/>
    <property type="match status" value="1"/>
</dbReference>
<dbReference type="Proteomes" id="UP000041254">
    <property type="component" value="Unassembled WGS sequence"/>
</dbReference>
<keyword evidence="13" id="KW-1185">Reference proteome</keyword>
<accession>A0A0G4GVM4</accession>
<evidence type="ECO:0000313" key="13">
    <source>
        <dbReference type="Proteomes" id="UP000041254"/>
    </source>
</evidence>
<organism evidence="12 13">
    <name type="scientific">Vitrella brassicaformis (strain CCMP3155)</name>
    <dbReference type="NCBI Taxonomy" id="1169540"/>
    <lineage>
        <taxon>Eukaryota</taxon>
        <taxon>Sar</taxon>
        <taxon>Alveolata</taxon>
        <taxon>Colpodellida</taxon>
        <taxon>Vitrellaceae</taxon>
        <taxon>Vitrella</taxon>
    </lineage>
</organism>
<comment type="catalytic activity">
    <reaction evidence="9">
        <text>L-tyrosyl-[protein] + ATP = O-phospho-L-tyrosyl-[protein] + ADP + H(+)</text>
        <dbReference type="Rhea" id="RHEA:10596"/>
        <dbReference type="Rhea" id="RHEA-COMP:10136"/>
        <dbReference type="Rhea" id="RHEA-COMP:20101"/>
        <dbReference type="ChEBI" id="CHEBI:15378"/>
        <dbReference type="ChEBI" id="CHEBI:30616"/>
        <dbReference type="ChEBI" id="CHEBI:46858"/>
        <dbReference type="ChEBI" id="CHEBI:61978"/>
        <dbReference type="ChEBI" id="CHEBI:456216"/>
        <dbReference type="EC" id="2.7.12.2"/>
    </reaction>
</comment>
<dbReference type="InParanoid" id="A0A0G4GVM4"/>
<evidence type="ECO:0000256" key="1">
    <source>
        <dbReference type="ARBA" id="ARBA00022679"/>
    </source>
</evidence>
<keyword evidence="3" id="KW-0418">Kinase</keyword>
<comment type="catalytic activity">
    <reaction evidence="8">
        <text>L-threonyl-[protein] + ATP = O-phospho-L-threonyl-[protein] + ADP + H(+)</text>
        <dbReference type="Rhea" id="RHEA:46608"/>
        <dbReference type="Rhea" id="RHEA-COMP:11060"/>
        <dbReference type="Rhea" id="RHEA-COMP:11605"/>
        <dbReference type="ChEBI" id="CHEBI:15378"/>
        <dbReference type="ChEBI" id="CHEBI:30013"/>
        <dbReference type="ChEBI" id="CHEBI:30616"/>
        <dbReference type="ChEBI" id="CHEBI:61977"/>
        <dbReference type="ChEBI" id="CHEBI:456216"/>
        <dbReference type="EC" id="2.7.12.2"/>
    </reaction>
</comment>
<dbReference type="Gene3D" id="1.10.510.10">
    <property type="entry name" value="Transferase(Phosphotransferase) domain 1"/>
    <property type="match status" value="1"/>
</dbReference>
<dbReference type="InterPro" id="IPR001245">
    <property type="entry name" value="Ser-Thr/Tyr_kinase_cat_dom"/>
</dbReference>
<dbReference type="EC" id="2.7.12.2" evidence="6"/>
<dbReference type="InterPro" id="IPR011009">
    <property type="entry name" value="Kinase-like_dom_sf"/>
</dbReference>
<evidence type="ECO:0000256" key="10">
    <source>
        <dbReference type="PROSITE-ProRule" id="PRU10141"/>
    </source>
</evidence>
<dbReference type="Gene3D" id="3.30.200.20">
    <property type="entry name" value="Phosphorylase Kinase, domain 1"/>
    <property type="match status" value="1"/>
</dbReference>
<feature type="domain" description="Protein kinase" evidence="11">
    <location>
        <begin position="55"/>
        <end position="309"/>
    </location>
</feature>
<dbReference type="InterPro" id="IPR017441">
    <property type="entry name" value="Protein_kinase_ATP_BS"/>
</dbReference>
<evidence type="ECO:0000256" key="3">
    <source>
        <dbReference type="ARBA" id="ARBA00022777"/>
    </source>
</evidence>
<dbReference type="PANTHER" id="PTHR48013">
    <property type="entry name" value="DUAL SPECIFICITY MITOGEN-ACTIVATED PROTEIN KINASE KINASE 5-RELATED"/>
    <property type="match status" value="1"/>
</dbReference>
<evidence type="ECO:0000256" key="2">
    <source>
        <dbReference type="ARBA" id="ARBA00022741"/>
    </source>
</evidence>
<evidence type="ECO:0000256" key="7">
    <source>
        <dbReference type="ARBA" id="ARBA00049014"/>
    </source>
</evidence>
<name>A0A0G4GVM4_VITBC</name>
<evidence type="ECO:0000313" key="12">
    <source>
        <dbReference type="EMBL" id="CEM34871.1"/>
    </source>
</evidence>
<dbReference type="GO" id="GO:0005524">
    <property type="term" value="F:ATP binding"/>
    <property type="evidence" value="ECO:0007669"/>
    <property type="project" value="UniProtKB-UniRule"/>
</dbReference>
<evidence type="ECO:0000256" key="9">
    <source>
        <dbReference type="ARBA" id="ARBA00051693"/>
    </source>
</evidence>
<keyword evidence="2 10" id="KW-0547">Nucleotide-binding</keyword>
<evidence type="ECO:0000256" key="8">
    <source>
        <dbReference type="ARBA" id="ARBA00049299"/>
    </source>
</evidence>
<dbReference type="GO" id="GO:0004708">
    <property type="term" value="F:MAP kinase kinase activity"/>
    <property type="evidence" value="ECO:0007669"/>
    <property type="project" value="UniProtKB-EC"/>
</dbReference>
<dbReference type="VEuPathDB" id="CryptoDB:Vbra_6377"/>
<keyword evidence="4 10" id="KW-0067">ATP-binding</keyword>
<protein>
    <recommendedName>
        <fullName evidence="6">mitogen-activated protein kinase kinase</fullName>
        <ecNumber evidence="6">2.7.12.2</ecNumber>
    </recommendedName>
</protein>
<comment type="similarity">
    <text evidence="5">Belongs to the protein kinase superfamily. STE Ser/Thr protein kinase family. MAP kinase kinase subfamily.</text>
</comment>
<dbReference type="PhylomeDB" id="A0A0G4GVM4"/>
<dbReference type="PROSITE" id="PS00107">
    <property type="entry name" value="PROTEIN_KINASE_ATP"/>
    <property type="match status" value="1"/>
</dbReference>
<dbReference type="OMA" id="RISCVYK"/>
<dbReference type="EMBL" id="CDMY01000836">
    <property type="protein sequence ID" value="CEM34871.1"/>
    <property type="molecule type" value="Genomic_DNA"/>
</dbReference>
<dbReference type="AlphaFoldDB" id="A0A0G4GVM4"/>
<sequence>MLNMEESLNPKVDSFSWAVDAQGNLQHRDTGVKLGREGIEVEGEEFAVRRDELEFDPNNVIGRGASGAVIKAFHKPRNEWVALKEIKIEDRGKRHQLLGDLKGMVQAKGCQFLVEFIGAYIERASSVHLVMEFMDRGSIFDLIRHCKKRNISIPSQVLAAIIHQVLVGLQFLHQKAIIHRDIKPQNILANSKGFIKVSDFGIAKSVTSMNNTFVGTSIYMSPERVLGQAYDVSADIWSMGMVFYELITKDPPIQNQNNFTELFDVLINKPEPRLSAAYDQGLRDLVEGCLQRDPSRRASVDDLLKHPFLSGGPNVDIVRQFFEYAYSA</sequence>